<keyword evidence="2" id="KW-0964">Secreted</keyword>
<protein>
    <submittedName>
        <fullName evidence="4">Putative secreted calcium-binding protein</fullName>
    </submittedName>
</protein>
<feature type="signal peptide" evidence="3">
    <location>
        <begin position="1"/>
        <end position="30"/>
    </location>
</feature>
<dbReference type="InterPro" id="IPR050557">
    <property type="entry name" value="RTX_toxin/Mannuronan_C5-epim"/>
</dbReference>
<dbReference type="InterPro" id="IPR018511">
    <property type="entry name" value="Hemolysin-typ_Ca-bd_CS"/>
</dbReference>
<evidence type="ECO:0000256" key="1">
    <source>
        <dbReference type="ARBA" id="ARBA00004613"/>
    </source>
</evidence>
<dbReference type="PROSITE" id="PS00330">
    <property type="entry name" value="HEMOLYSIN_CALCIUM"/>
    <property type="match status" value="3"/>
</dbReference>
<dbReference type="EMBL" id="CAJB01000413">
    <property type="protein sequence ID" value="CCH80175.1"/>
    <property type="molecule type" value="Genomic_DNA"/>
</dbReference>
<dbReference type="InterPro" id="IPR011049">
    <property type="entry name" value="Serralysin-like_metalloprot_C"/>
</dbReference>
<dbReference type="Pfam" id="PF00353">
    <property type="entry name" value="HemolysinCabind"/>
    <property type="match status" value="1"/>
</dbReference>
<dbReference type="PANTHER" id="PTHR38340">
    <property type="entry name" value="S-LAYER PROTEIN"/>
    <property type="match status" value="1"/>
</dbReference>
<evidence type="ECO:0000313" key="5">
    <source>
        <dbReference type="Proteomes" id="UP000035721"/>
    </source>
</evidence>
<dbReference type="PANTHER" id="PTHR38340:SF1">
    <property type="entry name" value="S-LAYER PROTEIN"/>
    <property type="match status" value="1"/>
</dbReference>
<dbReference type="PRINTS" id="PR00313">
    <property type="entry name" value="CABNDNGRPT"/>
</dbReference>
<dbReference type="InterPro" id="IPR001343">
    <property type="entry name" value="Hemolysn_Ca-bd"/>
</dbReference>
<comment type="subcellular location">
    <subcellularLocation>
        <location evidence="1">Secreted</location>
    </subcellularLocation>
</comment>
<keyword evidence="3" id="KW-0732">Signal</keyword>
<dbReference type="OrthoDB" id="733404at2"/>
<dbReference type="InterPro" id="IPR006311">
    <property type="entry name" value="TAT_signal"/>
</dbReference>
<feature type="chain" id="PRO_5001721224" evidence="3">
    <location>
        <begin position="31"/>
        <end position="155"/>
    </location>
</feature>
<proteinExistence type="predicted"/>
<dbReference type="GO" id="GO:0005576">
    <property type="term" value="C:extracellular region"/>
    <property type="evidence" value="ECO:0007669"/>
    <property type="project" value="UniProtKB-SubCell"/>
</dbReference>
<sequence length="155" mass="15451">MTTTRTRLLPVLAAIAAGAALVAAPVTAHAAETGSTTRSPASAQPLSGILPSAKLPSVKPCALPWTNVIIGTSGDDTLVGTGGNDLIIGLGGNDTIDGGGGRDTILGGPGDDELTGGPGNDCILGGPGVDYSYLHMYTSPDGTDEGHSVAYRYLY</sequence>
<dbReference type="PROSITE" id="PS51318">
    <property type="entry name" value="TAT"/>
    <property type="match status" value="1"/>
</dbReference>
<evidence type="ECO:0000256" key="2">
    <source>
        <dbReference type="ARBA" id="ARBA00022525"/>
    </source>
</evidence>
<reference evidence="4 5" key="1">
    <citation type="journal article" date="2013" name="ISME J.">
        <title>A metabolic model for members of the genus Tetrasphaera involved in enhanced biological phosphorus removal.</title>
        <authorList>
            <person name="Kristiansen R."/>
            <person name="Nguyen H.T.T."/>
            <person name="Saunders A.M."/>
            <person name="Nielsen J.L."/>
            <person name="Wimmer R."/>
            <person name="Le V.Q."/>
            <person name="McIlroy S.J."/>
            <person name="Petrovski S."/>
            <person name="Seviour R.J."/>
            <person name="Calteau A."/>
            <person name="Nielsen K.L."/>
            <person name="Nielsen P.H."/>
        </authorList>
    </citation>
    <scope>NUCLEOTIDE SEQUENCE [LARGE SCALE GENOMIC DNA]</scope>
    <source>
        <strain evidence="4 5">T1-X7</strain>
    </source>
</reference>
<dbReference type="GO" id="GO:0005509">
    <property type="term" value="F:calcium ion binding"/>
    <property type="evidence" value="ECO:0007669"/>
    <property type="project" value="InterPro"/>
</dbReference>
<gene>
    <name evidence="4" type="ORF">BN12_790004</name>
</gene>
<evidence type="ECO:0000256" key="3">
    <source>
        <dbReference type="SAM" id="SignalP"/>
    </source>
</evidence>
<dbReference type="RefSeq" id="WP_053080003.1">
    <property type="nucleotide sequence ID" value="NZ_HF570958.1"/>
</dbReference>
<accession>A0A077M839</accession>
<dbReference type="AlphaFoldDB" id="A0A077M839"/>
<organism evidence="4 5">
    <name type="scientific">Nostocoides japonicum T1-X7</name>
    <dbReference type="NCBI Taxonomy" id="1194083"/>
    <lineage>
        <taxon>Bacteria</taxon>
        <taxon>Bacillati</taxon>
        <taxon>Actinomycetota</taxon>
        <taxon>Actinomycetes</taxon>
        <taxon>Micrococcales</taxon>
        <taxon>Intrasporangiaceae</taxon>
        <taxon>Nostocoides</taxon>
    </lineage>
</organism>
<comment type="caution">
    <text evidence="4">The sequence shown here is derived from an EMBL/GenBank/DDBJ whole genome shotgun (WGS) entry which is preliminary data.</text>
</comment>
<dbReference type="Gene3D" id="2.150.10.10">
    <property type="entry name" value="Serralysin-like metalloprotease, C-terminal"/>
    <property type="match status" value="1"/>
</dbReference>
<dbReference type="STRING" id="1194083.BN12_790004"/>
<keyword evidence="5" id="KW-1185">Reference proteome</keyword>
<dbReference type="Proteomes" id="UP000035721">
    <property type="component" value="Unassembled WGS sequence"/>
</dbReference>
<evidence type="ECO:0000313" key="4">
    <source>
        <dbReference type="EMBL" id="CCH80175.1"/>
    </source>
</evidence>
<name>A0A077M839_9MICO</name>
<dbReference type="SUPFAM" id="SSF51120">
    <property type="entry name" value="beta-Roll"/>
    <property type="match status" value="1"/>
</dbReference>